<dbReference type="Proteomes" id="UP000545037">
    <property type="component" value="Unassembled WGS sequence"/>
</dbReference>
<dbReference type="EMBL" id="JACHOR010000002">
    <property type="protein sequence ID" value="MBB5745402.1"/>
    <property type="molecule type" value="Genomic_DNA"/>
</dbReference>
<organism evidence="3 4">
    <name type="scientific">Brevundimonas variabilis</name>
    <dbReference type="NCBI Taxonomy" id="74312"/>
    <lineage>
        <taxon>Bacteria</taxon>
        <taxon>Pseudomonadati</taxon>
        <taxon>Pseudomonadota</taxon>
        <taxon>Alphaproteobacteria</taxon>
        <taxon>Caulobacterales</taxon>
        <taxon>Caulobacteraceae</taxon>
        <taxon>Brevundimonas</taxon>
    </lineage>
</organism>
<evidence type="ECO:0000256" key="1">
    <source>
        <dbReference type="ARBA" id="ARBA00012404"/>
    </source>
</evidence>
<reference evidence="3 4" key="1">
    <citation type="submission" date="2020-08" db="EMBL/GenBank/DDBJ databases">
        <title>Genomic Encyclopedia of Type Strains, Phase IV (KMG-IV): sequencing the most valuable type-strain genomes for metagenomic binning, comparative biology and taxonomic classification.</title>
        <authorList>
            <person name="Goeker M."/>
        </authorList>
    </citation>
    <scope>NUCLEOTIDE SEQUENCE [LARGE SCALE GENOMIC DNA]</scope>
    <source>
        <strain evidence="3 4">DSM 4737</strain>
    </source>
</reference>
<dbReference type="RefSeq" id="WP_183212401.1">
    <property type="nucleotide sequence ID" value="NZ_JACHOR010000002.1"/>
</dbReference>
<dbReference type="EC" id="5.4.99.5" evidence="1"/>
<name>A0A7W9CGU2_9CAUL</name>
<dbReference type="InterPro" id="IPR036263">
    <property type="entry name" value="Chorismate_II_sf"/>
</dbReference>
<sequence length="253" mass="27423">MSQANLQRVWPEMTEDLSPEQMALAALRAEIDAVDDELLRLFQKRLSIAARVGHAKDAPHGPHTKLRPDREQRVMTRMLSGAEPENVDAVRGLWREIVGWGLARQGQLQVHVWAPTDPTRHFDGARQRFGMAAAIRMVRDPQAALRFAAEGLGVAVLAVNTDDPWWLGLRREWSSLSVFEGFGGEVPTSLAVGKIDPAALPQGRRVVVTAGGDAGDGGGARRWGINTHHGWTLALTDAQLTPGEAEGCVGAIG</sequence>
<evidence type="ECO:0000259" key="2">
    <source>
        <dbReference type="PROSITE" id="PS51168"/>
    </source>
</evidence>
<dbReference type="GO" id="GO:0046417">
    <property type="term" value="P:chorismate metabolic process"/>
    <property type="evidence" value="ECO:0007669"/>
    <property type="project" value="InterPro"/>
</dbReference>
<comment type="caution">
    <text evidence="3">The sequence shown here is derived from an EMBL/GenBank/DDBJ whole genome shotgun (WGS) entry which is preliminary data.</text>
</comment>
<accession>A0A7W9CGU2</accession>
<evidence type="ECO:0000313" key="3">
    <source>
        <dbReference type="EMBL" id="MBB5745402.1"/>
    </source>
</evidence>
<dbReference type="Gene3D" id="1.20.59.10">
    <property type="entry name" value="Chorismate mutase"/>
    <property type="match status" value="1"/>
</dbReference>
<protein>
    <recommendedName>
        <fullName evidence="1">chorismate mutase</fullName>
        <ecNumber evidence="1">5.4.99.5</ecNumber>
    </recommendedName>
</protein>
<dbReference type="Pfam" id="PF01817">
    <property type="entry name" value="CM_2"/>
    <property type="match status" value="1"/>
</dbReference>
<proteinExistence type="predicted"/>
<dbReference type="InterPro" id="IPR002701">
    <property type="entry name" value="CM_II_prokaryot"/>
</dbReference>
<dbReference type="PROSITE" id="PS51168">
    <property type="entry name" value="CHORISMATE_MUT_2"/>
    <property type="match status" value="1"/>
</dbReference>
<dbReference type="InterPro" id="IPR036979">
    <property type="entry name" value="CM_dom_sf"/>
</dbReference>
<keyword evidence="4" id="KW-1185">Reference proteome</keyword>
<feature type="domain" description="Chorismate mutase" evidence="2">
    <location>
        <begin position="18"/>
        <end position="109"/>
    </location>
</feature>
<dbReference type="SMART" id="SM00830">
    <property type="entry name" value="CM_2"/>
    <property type="match status" value="1"/>
</dbReference>
<dbReference type="SUPFAM" id="SSF48600">
    <property type="entry name" value="Chorismate mutase II"/>
    <property type="match status" value="1"/>
</dbReference>
<dbReference type="AlphaFoldDB" id="A0A7W9CGU2"/>
<evidence type="ECO:0000313" key="4">
    <source>
        <dbReference type="Proteomes" id="UP000545037"/>
    </source>
</evidence>
<dbReference type="GO" id="GO:0004106">
    <property type="term" value="F:chorismate mutase activity"/>
    <property type="evidence" value="ECO:0007669"/>
    <property type="project" value="UniProtKB-EC"/>
</dbReference>
<gene>
    <name evidence="3" type="ORF">GGR13_000986</name>
</gene>